<sequence length="156" mass="16443">MALFELSRTVALTPERAWGRMTDWPRHSAMPLTRVGVRPGTGAGVGAVVVARTGVGRFGFDDPMEIVVWRPPAPGVPGLCRLEKRGRVVRGWAELHVRPAGPAETSGPDGSYGVGGSLVRWREDIRCAGLPAAANSLLAAAGRPLFGRVLDALLAG</sequence>
<protein>
    <submittedName>
        <fullName evidence="1">SRPBCC family protein</fullName>
    </submittedName>
</protein>
<dbReference type="SUPFAM" id="SSF55961">
    <property type="entry name" value="Bet v1-like"/>
    <property type="match status" value="1"/>
</dbReference>
<proteinExistence type="predicted"/>
<name>A0ABS2TZD4_9ACTN</name>
<gene>
    <name evidence="1" type="ORF">ITX44_29935</name>
</gene>
<reference evidence="1 2" key="1">
    <citation type="submission" date="2021-01" db="EMBL/GenBank/DDBJ databases">
        <title>Streptomyces acididurans sp. nov., isolated from a peat swamp forest soil.</title>
        <authorList>
            <person name="Chantavorakit T."/>
            <person name="Duangmal K."/>
        </authorList>
    </citation>
    <scope>NUCLEOTIDE SEQUENCE [LARGE SCALE GENOMIC DNA]</scope>
    <source>
        <strain evidence="1 2">KK5PA1</strain>
    </source>
</reference>
<organism evidence="1 2">
    <name type="scientific">Actinacidiphila acididurans</name>
    <dbReference type="NCBI Taxonomy" id="2784346"/>
    <lineage>
        <taxon>Bacteria</taxon>
        <taxon>Bacillati</taxon>
        <taxon>Actinomycetota</taxon>
        <taxon>Actinomycetes</taxon>
        <taxon>Kitasatosporales</taxon>
        <taxon>Streptomycetaceae</taxon>
        <taxon>Actinacidiphila</taxon>
    </lineage>
</organism>
<keyword evidence="2" id="KW-1185">Reference proteome</keyword>
<accession>A0ABS2TZD4</accession>
<evidence type="ECO:0000313" key="2">
    <source>
        <dbReference type="Proteomes" id="UP000749040"/>
    </source>
</evidence>
<dbReference type="RefSeq" id="WP_205360981.1">
    <property type="nucleotide sequence ID" value="NZ_JADKYB010000019.1"/>
</dbReference>
<comment type="caution">
    <text evidence="1">The sequence shown here is derived from an EMBL/GenBank/DDBJ whole genome shotgun (WGS) entry which is preliminary data.</text>
</comment>
<dbReference type="Proteomes" id="UP000749040">
    <property type="component" value="Unassembled WGS sequence"/>
</dbReference>
<evidence type="ECO:0000313" key="1">
    <source>
        <dbReference type="EMBL" id="MBM9508701.1"/>
    </source>
</evidence>
<dbReference type="EMBL" id="JADKYB010000019">
    <property type="protein sequence ID" value="MBM9508701.1"/>
    <property type="molecule type" value="Genomic_DNA"/>
</dbReference>